<evidence type="ECO:0000256" key="1">
    <source>
        <dbReference type="SAM" id="MobiDB-lite"/>
    </source>
</evidence>
<accession>A0A8J2HSX5</accession>
<keyword evidence="2" id="KW-0812">Transmembrane</keyword>
<feature type="region of interest" description="Disordered" evidence="1">
    <location>
        <begin position="422"/>
        <end position="696"/>
    </location>
</feature>
<reference evidence="3" key="1">
    <citation type="submission" date="2021-05" db="EMBL/GenBank/DDBJ databases">
        <authorList>
            <person name="Stam R."/>
        </authorList>
    </citation>
    <scope>NUCLEOTIDE SEQUENCE</scope>
    <source>
        <strain evidence="3">CS162</strain>
    </source>
</reference>
<feature type="transmembrane region" description="Helical" evidence="2">
    <location>
        <begin position="80"/>
        <end position="101"/>
    </location>
</feature>
<keyword evidence="2" id="KW-1133">Transmembrane helix</keyword>
<dbReference type="GO" id="GO:0015079">
    <property type="term" value="F:potassium ion transmembrane transporter activity"/>
    <property type="evidence" value="ECO:0007669"/>
    <property type="project" value="InterPro"/>
</dbReference>
<dbReference type="Pfam" id="PF16944">
    <property type="entry name" value="KCH"/>
    <property type="match status" value="1"/>
</dbReference>
<dbReference type="GO" id="GO:0005886">
    <property type="term" value="C:plasma membrane"/>
    <property type="evidence" value="ECO:0007669"/>
    <property type="project" value="InterPro"/>
</dbReference>
<dbReference type="GeneID" id="67021827"/>
<feature type="region of interest" description="Disordered" evidence="1">
    <location>
        <begin position="293"/>
        <end position="329"/>
    </location>
</feature>
<dbReference type="PANTHER" id="PTHR36424:SF1">
    <property type="entry name" value="LOW AFFINITY K(+) TRANSPORTER 1-RELATED"/>
    <property type="match status" value="1"/>
</dbReference>
<feature type="compositionally biased region" description="Polar residues" evidence="1">
    <location>
        <begin position="355"/>
        <end position="378"/>
    </location>
</feature>
<dbReference type="InterPro" id="IPR031606">
    <property type="entry name" value="Kch1/2"/>
</dbReference>
<keyword evidence="4" id="KW-1185">Reference proteome</keyword>
<dbReference type="AlphaFoldDB" id="A0A8J2HSX5"/>
<comment type="caution">
    <text evidence="3">The sequence shown here is derived from an EMBL/GenBank/DDBJ whole genome shotgun (WGS) entry which is preliminary data.</text>
</comment>
<sequence length="696" mass="77609">MGCCGDREKGTTVTEEQKWTYINLSDFKSTSCLAPFSYAWLWILVFISCAVYAADAFTAVNLLAFDKWTSQVKPTVPFDVAKWIFAITIIISYVFLAYRWIRALRVMRTGSVTECYLEPLAAILQSMRITKTGQGWRRFLVFAELTKSKKGANYVALFVYFQFKSALLIIVAQGPRIALNAMTLYAVMQANLLPVGEHASEDRSNFEQFFMNIKVMVDTGNKQETVIYFTMLFSLVIWVIAALGLIVAALLYLFFLWHYIPKADGSLTNYCRRKVETRLERIVGKKIKKAIEKQNQQLKRDEERAIKKGEFDASKSRPTLPKLEGDDDDTSTIFSMQRSDTMNTNATLPPYTVSNAPSYRSNPPSRSHTSNTVNTMNPGRNLMNKPSLPTLDERPGMPERDFTNFSNASYGSNAPMLNQAGGMGRSSPAPPMPHLDRNGTGYFGEQHNLPYQSDRPFTPMSQGRASPLPHRGPMPPVDTNYNNYDNGRYENDAQLITPLSNDQRGPPSSHPNRPYQEFSPYDSRGPQMGPEYELSPVDVNPTEDISQHYFADSNVGDDYQPPQMPSALRAGSPAPSQPMGLPSQPRAGTAPPRSGTAPPRAGVPASLQSAIQRREASQPFPNRGMNGSAPPQQQQRSATAPIQQPGWAQGPPPRSFTPSGPGPQQRSYTPMSGPQQQQQRSYTPTALRGYDNSYNY</sequence>
<feature type="compositionally biased region" description="Polar residues" evidence="1">
    <location>
        <begin position="656"/>
        <end position="684"/>
    </location>
</feature>
<gene>
    <name evidence="3" type="ORF">ALTATR162_LOCUS959</name>
</gene>
<evidence type="ECO:0000256" key="2">
    <source>
        <dbReference type="SAM" id="Phobius"/>
    </source>
</evidence>
<keyword evidence="2" id="KW-0472">Membrane</keyword>
<dbReference type="OrthoDB" id="436496at2759"/>
<dbReference type="Proteomes" id="UP000676310">
    <property type="component" value="Unassembled WGS sequence"/>
</dbReference>
<evidence type="ECO:0000313" key="4">
    <source>
        <dbReference type="Proteomes" id="UP000676310"/>
    </source>
</evidence>
<feature type="region of interest" description="Disordered" evidence="1">
    <location>
        <begin position="355"/>
        <end position="387"/>
    </location>
</feature>
<dbReference type="EMBL" id="CAJRGZ010000015">
    <property type="protein sequence ID" value="CAG5141517.1"/>
    <property type="molecule type" value="Genomic_DNA"/>
</dbReference>
<feature type="compositionally biased region" description="Polar residues" evidence="1">
    <location>
        <begin position="629"/>
        <end position="642"/>
    </location>
</feature>
<organism evidence="3 4">
    <name type="scientific">Alternaria atra</name>
    <dbReference type="NCBI Taxonomy" id="119953"/>
    <lineage>
        <taxon>Eukaryota</taxon>
        <taxon>Fungi</taxon>
        <taxon>Dikarya</taxon>
        <taxon>Ascomycota</taxon>
        <taxon>Pezizomycotina</taxon>
        <taxon>Dothideomycetes</taxon>
        <taxon>Pleosporomycetidae</taxon>
        <taxon>Pleosporales</taxon>
        <taxon>Pleosporineae</taxon>
        <taxon>Pleosporaceae</taxon>
        <taxon>Alternaria</taxon>
        <taxon>Alternaria sect. Ulocladioides</taxon>
    </lineage>
</organism>
<feature type="compositionally biased region" description="Basic and acidic residues" evidence="1">
    <location>
        <begin position="298"/>
        <end position="315"/>
    </location>
</feature>
<proteinExistence type="predicted"/>
<protein>
    <recommendedName>
        <fullName evidence="5">Pheromone-regulated membrane protein 6</fullName>
    </recommendedName>
</protein>
<name>A0A8J2HSX5_9PLEO</name>
<dbReference type="PANTHER" id="PTHR36424">
    <property type="entry name" value="PHEROMONE-REGULATED MEMBRANE PROTEIN 6"/>
    <property type="match status" value="1"/>
</dbReference>
<feature type="transmembrane region" description="Helical" evidence="2">
    <location>
        <begin position="226"/>
        <end position="255"/>
    </location>
</feature>
<feature type="transmembrane region" description="Helical" evidence="2">
    <location>
        <begin position="38"/>
        <end position="60"/>
    </location>
</feature>
<dbReference type="RefSeq" id="XP_043164489.1">
    <property type="nucleotide sequence ID" value="XM_043308554.1"/>
</dbReference>
<evidence type="ECO:0008006" key="5">
    <source>
        <dbReference type="Google" id="ProtNLM"/>
    </source>
</evidence>
<evidence type="ECO:0000313" key="3">
    <source>
        <dbReference type="EMBL" id="CAG5141517.1"/>
    </source>
</evidence>